<gene>
    <name evidence="1" type="ORF">BC670_1199</name>
</gene>
<dbReference type="InterPro" id="IPR013783">
    <property type="entry name" value="Ig-like_fold"/>
</dbReference>
<proteinExistence type="predicted"/>
<dbReference type="PANTHER" id="PTHR37833">
    <property type="entry name" value="LIPOPROTEIN-RELATED"/>
    <property type="match status" value="1"/>
</dbReference>
<dbReference type="EMBL" id="VFPJ01000001">
    <property type="protein sequence ID" value="TQM40318.1"/>
    <property type="molecule type" value="Genomic_DNA"/>
</dbReference>
<dbReference type="PROSITE" id="PS51257">
    <property type="entry name" value="PROKAR_LIPOPROTEIN"/>
    <property type="match status" value="1"/>
</dbReference>
<sequence length="126" mass="14167">MKNNYIFIIILLVLLSCKNKTEKIVQFDVEKIKYLGNIKVGDTARNTFYLRNLSNDIIKIKNVKTSCGCTLANISDTIIKPNTNSQIKTIFVAKKGDIGIVEKSVIIEANTEPTFIVLYIKANIIN</sequence>
<evidence type="ECO:0000313" key="1">
    <source>
        <dbReference type="EMBL" id="TQM40318.1"/>
    </source>
</evidence>
<evidence type="ECO:0000313" key="2">
    <source>
        <dbReference type="Proteomes" id="UP000320773"/>
    </source>
</evidence>
<dbReference type="Gene3D" id="2.60.40.10">
    <property type="entry name" value="Immunoglobulins"/>
    <property type="match status" value="1"/>
</dbReference>
<dbReference type="PANTHER" id="PTHR37833:SF1">
    <property type="entry name" value="SIGNAL PEPTIDE PROTEIN"/>
    <property type="match status" value="1"/>
</dbReference>
<comment type="caution">
    <text evidence="1">The sequence shown here is derived from an EMBL/GenBank/DDBJ whole genome shotgun (WGS) entry which is preliminary data.</text>
</comment>
<name>A0A543G2M1_9FLAO</name>
<dbReference type="AlphaFoldDB" id="A0A543G2M1"/>
<reference evidence="1 2" key="1">
    <citation type="submission" date="2019-06" db="EMBL/GenBank/DDBJ databases">
        <title>Genomic Encyclopedia of Archaeal and Bacterial Type Strains, Phase II (KMG-II): from individual species to whole genera.</title>
        <authorList>
            <person name="Goeker M."/>
        </authorList>
    </citation>
    <scope>NUCLEOTIDE SEQUENCE [LARGE SCALE GENOMIC DNA]</scope>
    <source>
        <strain evidence="1 2">DSM 24789</strain>
    </source>
</reference>
<protein>
    <submittedName>
        <fullName evidence="1">Uncharacterized protein DUF1573</fullName>
    </submittedName>
</protein>
<dbReference type="Proteomes" id="UP000320773">
    <property type="component" value="Unassembled WGS sequence"/>
</dbReference>
<dbReference type="Pfam" id="PF07610">
    <property type="entry name" value="DUF1573"/>
    <property type="match status" value="1"/>
</dbReference>
<organism evidence="1 2">
    <name type="scientific">Flavobacterium branchiophilum</name>
    <dbReference type="NCBI Taxonomy" id="55197"/>
    <lineage>
        <taxon>Bacteria</taxon>
        <taxon>Pseudomonadati</taxon>
        <taxon>Bacteroidota</taxon>
        <taxon>Flavobacteriia</taxon>
        <taxon>Flavobacteriales</taxon>
        <taxon>Flavobacteriaceae</taxon>
        <taxon>Flavobacterium</taxon>
    </lineage>
</organism>
<dbReference type="RefSeq" id="WP_089079909.1">
    <property type="nucleotide sequence ID" value="NZ_VFPJ01000001.1"/>
</dbReference>
<dbReference type="InterPro" id="IPR011467">
    <property type="entry name" value="DUF1573"/>
</dbReference>
<accession>A0A543G2M1</accession>